<evidence type="ECO:0000313" key="3">
    <source>
        <dbReference type="EMBL" id="PIL32910.1"/>
    </source>
</evidence>
<feature type="region of interest" description="Disordered" evidence="1">
    <location>
        <begin position="160"/>
        <end position="213"/>
    </location>
</feature>
<dbReference type="Pfam" id="PF18758">
    <property type="entry name" value="KDZ"/>
    <property type="match status" value="1"/>
</dbReference>
<organism evidence="3 4">
    <name type="scientific">Ganoderma sinense ZZ0214-1</name>
    <dbReference type="NCBI Taxonomy" id="1077348"/>
    <lineage>
        <taxon>Eukaryota</taxon>
        <taxon>Fungi</taxon>
        <taxon>Dikarya</taxon>
        <taxon>Basidiomycota</taxon>
        <taxon>Agaricomycotina</taxon>
        <taxon>Agaricomycetes</taxon>
        <taxon>Polyporales</taxon>
        <taxon>Polyporaceae</taxon>
        <taxon>Ganoderma</taxon>
    </lineage>
</organism>
<evidence type="ECO:0000256" key="1">
    <source>
        <dbReference type="SAM" id="MobiDB-lite"/>
    </source>
</evidence>
<feature type="compositionally biased region" description="Polar residues" evidence="1">
    <location>
        <begin position="333"/>
        <end position="344"/>
    </location>
</feature>
<feature type="region of interest" description="Disordered" evidence="1">
    <location>
        <begin position="278"/>
        <end position="377"/>
    </location>
</feature>
<feature type="domain" description="CxC2-like cysteine cluster KDZ transposase-associated" evidence="2">
    <location>
        <begin position="639"/>
        <end position="746"/>
    </location>
</feature>
<evidence type="ECO:0000313" key="4">
    <source>
        <dbReference type="Proteomes" id="UP000230002"/>
    </source>
</evidence>
<dbReference type="InterPro" id="IPR040521">
    <property type="entry name" value="KDZ"/>
</dbReference>
<accession>A0A2G8SGK3</accession>
<dbReference type="PANTHER" id="PTHR33096">
    <property type="entry name" value="CXC2 DOMAIN-CONTAINING PROTEIN"/>
    <property type="match status" value="1"/>
</dbReference>
<dbReference type="EMBL" id="AYKW01000009">
    <property type="protein sequence ID" value="PIL32910.1"/>
    <property type="molecule type" value="Genomic_DNA"/>
</dbReference>
<sequence>MSGRRIPGLQSLRKEKRTPPSKVNDLGTEQAAGYEDFPLAHIKARIGWPDASSFLIMKGKASDPRPAAEPAPSSDGTDNIVGRYTIFDLEGIDNSLPVRRYTIAELAQRLLVLAIFETNSGAASTICIECLRMAIGERPCPHDHFPEDPRQAPKLVWPDKERAGARSATASPSVDSPVRSSQEYRRHSSAPSPSHTHHTVSSHSGHRSGFAAPSSLIPECPTGSSTVNWFPCAFSHRHSSSDSALRCNSSATLNTFEHPPPAAVPVSVERSLHIAMAMSGEPRGDEEETWSTISRTSQRSRSSTDRPSPSTSTAARSSTSTSTTRPSAIRPSASFSAGATQTGRQLRGANTGVQTSSASTTVRSVLHQPPVEEEEEDVQSFPQHPLVPIPPGANPIPVNSIHIDEENPAITSWYIVTTGSTVGVFDNLTVAQRAAQVSRGSWYRVSSRQAALDEFRRAVARSIVVVPGHDNLATGRRSLHPPGARHLPLNPLTHAKLERTFSRLLSTLSAMKSLRRCVSQKFAISDPDSEPEATCLAFEETHRDLHVNLTVDAVAKGRGRETKNFSLPTSPEKRVRSLSLPPIPVLEFTPIEDPTDVFDKHGLEHLYHAIDGEECLPGPASRERTAGQWDGKKFAKVLLKDLGLRIQLGHPVGEGCVNPTTAFNDEFVVLDITGIHEVGIDFCGCERAMTHYIQLLRQRWFPATSIDPNTAATMSLLEHFHLLSIQSKVSAMEYYNALSCRTDNSGVNSPKDRCQTFLLMVRQWRHLKILKRAGRGNDPAGVAATRPGECAVECPACPHPGKNMPSTDQYRPDESESKGVGSTVKRWLQTLYLVIDANFRQKRKKVSVSPTLTDPCLNNGSAFFVGEAGYKTQLTRCDRDTPKEDSEEVCNAHDAIKLANVKGFAVLGANSVATIDCSRHDMKRACSVGPLQHDKHVDIDYLLHSSLSLSGPKAAKVPYDVACICSPLVNTRSGDHRFPTLDNCDTTLHFNAHHECCRSMFFPHVLPEWGWTDRVVIERGWSWINALASSKKEMGSGSRRDLLDDVLNHWNWTKVITMSGTLLSRLKFALPNRETHVCAFEALTESLPKSYVAHWLQMVTAWEVDPRNSNIPNPYVAQRSHLSQNKIRVELAQEDSDEIQRKRVAPLHVEYTSSTLIVVGMELEDQQRRLRADLCGLGIHATSLQRAQFLERQNALQRRIDAWRSAQQIFMPFVASLFAESARVDGSLQTQSTPLYLPSAICARYDVSPTLLNHEWRLREAQAHDSLADLRGHLEVRAYMCNYEDTHVRGQRENTGLKTLMNSLQAMIDMDADRYRNAYISLGRLATRLGKIDWQGPLQRLDDSHIRHISADDGSGSVGAHQISWIWFAGGSMFVNRAEILNVDVNKNLRDSLRIEWCKARAQALRWMEECELLRQEMRRVADYHQWAARRWEDMVGRNFVDRDDYLEGADAYAHRQASLHCALKLRCLQVWRYVPEWMSMGSVGEGESMRETAVGTTIGGGDGSEGERGHAPEEIRISMVCNVLDTQENFDSEASVEGSR</sequence>
<comment type="caution">
    <text evidence="3">The sequence shown here is derived from an EMBL/GenBank/DDBJ whole genome shotgun (WGS) entry which is preliminary data.</text>
</comment>
<dbReference type="STRING" id="1077348.A0A2G8SGK3"/>
<reference evidence="3 4" key="1">
    <citation type="journal article" date="2015" name="Sci. Rep.">
        <title>Chromosome-level genome map provides insights into diverse defense mechanisms in the medicinal fungus Ganoderma sinense.</title>
        <authorList>
            <person name="Zhu Y."/>
            <person name="Xu J."/>
            <person name="Sun C."/>
            <person name="Zhou S."/>
            <person name="Xu H."/>
            <person name="Nelson D.R."/>
            <person name="Qian J."/>
            <person name="Song J."/>
            <person name="Luo H."/>
            <person name="Xiang L."/>
            <person name="Li Y."/>
            <person name="Xu Z."/>
            <person name="Ji A."/>
            <person name="Wang L."/>
            <person name="Lu S."/>
            <person name="Hayward A."/>
            <person name="Sun W."/>
            <person name="Li X."/>
            <person name="Schwartz D.C."/>
            <person name="Wang Y."/>
            <person name="Chen S."/>
        </authorList>
    </citation>
    <scope>NUCLEOTIDE SEQUENCE [LARGE SCALE GENOMIC DNA]</scope>
    <source>
        <strain evidence="3 4">ZZ0214-1</strain>
    </source>
</reference>
<dbReference type="Pfam" id="PF18803">
    <property type="entry name" value="CxC2"/>
    <property type="match status" value="1"/>
</dbReference>
<dbReference type="PANTHER" id="PTHR33096:SF1">
    <property type="entry name" value="CXC1-LIKE CYSTEINE CLUSTER ASSOCIATED WITH KDZ TRANSPOSASES DOMAIN-CONTAINING PROTEIN"/>
    <property type="match status" value="1"/>
</dbReference>
<feature type="compositionally biased region" description="Low complexity" evidence="1">
    <location>
        <begin position="290"/>
        <end position="332"/>
    </location>
</feature>
<feature type="compositionally biased region" description="Basic residues" evidence="1">
    <location>
        <begin position="195"/>
        <end position="206"/>
    </location>
</feature>
<proteinExistence type="predicted"/>
<dbReference type="Proteomes" id="UP000230002">
    <property type="component" value="Unassembled WGS sequence"/>
</dbReference>
<dbReference type="OrthoDB" id="2793259at2759"/>
<evidence type="ECO:0000259" key="2">
    <source>
        <dbReference type="Pfam" id="PF18803"/>
    </source>
</evidence>
<feature type="region of interest" description="Disordered" evidence="1">
    <location>
        <begin position="1"/>
        <end position="29"/>
    </location>
</feature>
<protein>
    <recommendedName>
        <fullName evidence="2">CxC2-like cysteine cluster KDZ transposase-associated domain-containing protein</fullName>
    </recommendedName>
</protein>
<dbReference type="InterPro" id="IPR041457">
    <property type="entry name" value="CxC2_KDZ-assoc"/>
</dbReference>
<keyword evidence="4" id="KW-1185">Reference proteome</keyword>
<feature type="compositionally biased region" description="Polar residues" evidence="1">
    <location>
        <begin position="168"/>
        <end position="181"/>
    </location>
</feature>
<feature type="compositionally biased region" description="Polar residues" evidence="1">
    <location>
        <begin position="351"/>
        <end position="363"/>
    </location>
</feature>
<gene>
    <name evidence="3" type="ORF">GSI_05028</name>
</gene>
<name>A0A2G8SGK3_9APHY</name>